<evidence type="ECO:0000313" key="1">
    <source>
        <dbReference type="EMBL" id="OAG00341.1"/>
    </source>
</evidence>
<evidence type="ECO:0008006" key="3">
    <source>
        <dbReference type="Google" id="ProtNLM"/>
    </source>
</evidence>
<dbReference type="OrthoDB" id="4738875at2759"/>
<gene>
    <name evidence="1" type="ORF">CC84DRAFT_1180372</name>
</gene>
<dbReference type="InParanoid" id="A0A177BZD0"/>
<proteinExistence type="predicted"/>
<dbReference type="EMBL" id="KV441559">
    <property type="protein sequence ID" value="OAG00341.1"/>
    <property type="molecule type" value="Genomic_DNA"/>
</dbReference>
<accession>A0A177BZD0</accession>
<organism evidence="1 2">
    <name type="scientific">Paraphaeosphaeria sporulosa</name>
    <dbReference type="NCBI Taxonomy" id="1460663"/>
    <lineage>
        <taxon>Eukaryota</taxon>
        <taxon>Fungi</taxon>
        <taxon>Dikarya</taxon>
        <taxon>Ascomycota</taxon>
        <taxon>Pezizomycotina</taxon>
        <taxon>Dothideomycetes</taxon>
        <taxon>Pleosporomycetidae</taxon>
        <taxon>Pleosporales</taxon>
        <taxon>Massarineae</taxon>
        <taxon>Didymosphaeriaceae</taxon>
        <taxon>Paraphaeosphaeria</taxon>
    </lineage>
</organism>
<dbReference type="GeneID" id="28763957"/>
<protein>
    <recommendedName>
        <fullName evidence="3">N-acetyltransferase domain-containing protein</fullName>
    </recommendedName>
</protein>
<dbReference type="InterPro" id="IPR016181">
    <property type="entry name" value="Acyl_CoA_acyltransferase"/>
</dbReference>
<sequence>MSPIQHPPLSPGTRPALPSDIPRLGLLYVASFHYSPNAKWARPYYPQYPEDMLAQYTAWSIQYLEDPQFIVLVAIDAFDPSERSKTDAHFPEGVTTGLGEDVKEGDQVPVATLGHRDAMINVENAARVRCGFEKLVELDMLVTHPAYWGRRHGTKLVKWSLEYSRLNKVGQGVVGPPMGMRVYLKEGFVEKEKMTWEGDEISPEGLAKQIAIYDVE</sequence>
<name>A0A177BZD0_9PLEO</name>
<reference evidence="1 2" key="1">
    <citation type="submission" date="2016-05" db="EMBL/GenBank/DDBJ databases">
        <title>Comparative analysis of secretome profiles of manganese(II)-oxidizing ascomycete fungi.</title>
        <authorList>
            <consortium name="DOE Joint Genome Institute"/>
            <person name="Zeiner C.A."/>
            <person name="Purvine S.O."/>
            <person name="Zink E.M."/>
            <person name="Wu S."/>
            <person name="Pasa-Tolic L."/>
            <person name="Chaput D.L."/>
            <person name="Haridas S."/>
            <person name="Grigoriev I.V."/>
            <person name="Santelli C.M."/>
            <person name="Hansel C.M."/>
        </authorList>
    </citation>
    <scope>NUCLEOTIDE SEQUENCE [LARGE SCALE GENOMIC DNA]</scope>
    <source>
        <strain evidence="1 2">AP3s5-JAC2a</strain>
    </source>
</reference>
<evidence type="ECO:0000313" key="2">
    <source>
        <dbReference type="Proteomes" id="UP000077069"/>
    </source>
</evidence>
<keyword evidence="2" id="KW-1185">Reference proteome</keyword>
<dbReference type="STRING" id="1460663.A0A177BZD0"/>
<dbReference type="AlphaFoldDB" id="A0A177BZD0"/>
<dbReference type="Gene3D" id="3.40.630.30">
    <property type="match status" value="1"/>
</dbReference>
<dbReference type="Proteomes" id="UP000077069">
    <property type="component" value="Unassembled WGS sequence"/>
</dbReference>
<dbReference type="CDD" id="cd04301">
    <property type="entry name" value="NAT_SF"/>
    <property type="match status" value="1"/>
</dbReference>
<dbReference type="RefSeq" id="XP_018030706.1">
    <property type="nucleotide sequence ID" value="XM_018180471.1"/>
</dbReference>
<dbReference type="SUPFAM" id="SSF55729">
    <property type="entry name" value="Acyl-CoA N-acyltransferases (Nat)"/>
    <property type="match status" value="1"/>
</dbReference>